<organism evidence="8 9">
    <name type="scientific">Limimonas halophila</name>
    <dbReference type="NCBI Taxonomy" id="1082479"/>
    <lineage>
        <taxon>Bacteria</taxon>
        <taxon>Pseudomonadati</taxon>
        <taxon>Pseudomonadota</taxon>
        <taxon>Alphaproteobacteria</taxon>
        <taxon>Rhodospirillales</taxon>
        <taxon>Rhodovibrionaceae</taxon>
        <taxon>Limimonas</taxon>
    </lineage>
</organism>
<dbReference type="STRING" id="1082479.SAMN05216241_108109"/>
<gene>
    <name evidence="8" type="ORF">SAMN05216241_108109</name>
</gene>
<evidence type="ECO:0000313" key="8">
    <source>
        <dbReference type="EMBL" id="SDG30725.1"/>
    </source>
</evidence>
<reference evidence="8 9" key="1">
    <citation type="submission" date="2016-10" db="EMBL/GenBank/DDBJ databases">
        <authorList>
            <person name="de Groot N.N."/>
        </authorList>
    </citation>
    <scope>NUCLEOTIDE SEQUENCE [LARGE SCALE GENOMIC DNA]</scope>
    <source>
        <strain evidence="8 9">DSM 25584</strain>
    </source>
</reference>
<keyword evidence="2 6" id="KW-0812">Transmembrane</keyword>
<keyword evidence="1" id="KW-1003">Cell membrane</keyword>
<dbReference type="EMBL" id="FNCE01000008">
    <property type="protein sequence ID" value="SDG30725.1"/>
    <property type="molecule type" value="Genomic_DNA"/>
</dbReference>
<feature type="region of interest" description="Disordered" evidence="5">
    <location>
        <begin position="92"/>
        <end position="128"/>
    </location>
</feature>
<dbReference type="Pfam" id="PF06305">
    <property type="entry name" value="LapA_dom"/>
    <property type="match status" value="1"/>
</dbReference>
<keyword evidence="4 6" id="KW-0472">Membrane</keyword>
<name>A0A1G7T610_9PROT</name>
<evidence type="ECO:0000256" key="4">
    <source>
        <dbReference type="ARBA" id="ARBA00023136"/>
    </source>
</evidence>
<protein>
    <submittedName>
        <fullName evidence="8">Uncharacterized integral membrane protein</fullName>
    </submittedName>
</protein>
<evidence type="ECO:0000256" key="5">
    <source>
        <dbReference type="SAM" id="MobiDB-lite"/>
    </source>
</evidence>
<keyword evidence="9" id="KW-1185">Reference proteome</keyword>
<evidence type="ECO:0000256" key="3">
    <source>
        <dbReference type="ARBA" id="ARBA00022989"/>
    </source>
</evidence>
<feature type="domain" description="Lipopolysaccharide assembly protein A" evidence="7">
    <location>
        <begin position="26"/>
        <end position="86"/>
    </location>
</feature>
<feature type="transmembrane region" description="Helical" evidence="6">
    <location>
        <begin position="44"/>
        <end position="63"/>
    </location>
</feature>
<dbReference type="InterPro" id="IPR010445">
    <property type="entry name" value="LapA_dom"/>
</dbReference>
<evidence type="ECO:0000313" key="9">
    <source>
        <dbReference type="Proteomes" id="UP000199415"/>
    </source>
</evidence>
<evidence type="ECO:0000256" key="1">
    <source>
        <dbReference type="ARBA" id="ARBA00022475"/>
    </source>
</evidence>
<sequence>MKHLSWIVTVPLLAVAVIFAVNHRGVVTLDLWPLPVQLEAPLYLIVLLAVFVGFLIGGAVMWLSQHRVRKRMREERQRARELARDVEALQRRLDQYEGPGAGRMGSPETRGRMRLRPPTAPSLPALRR</sequence>
<evidence type="ECO:0000256" key="2">
    <source>
        <dbReference type="ARBA" id="ARBA00022692"/>
    </source>
</evidence>
<dbReference type="GO" id="GO:0005886">
    <property type="term" value="C:plasma membrane"/>
    <property type="evidence" value="ECO:0007669"/>
    <property type="project" value="InterPro"/>
</dbReference>
<dbReference type="Proteomes" id="UP000199415">
    <property type="component" value="Unassembled WGS sequence"/>
</dbReference>
<dbReference type="AlphaFoldDB" id="A0A1G7T610"/>
<dbReference type="RefSeq" id="WP_176758642.1">
    <property type="nucleotide sequence ID" value="NZ_FNCE01000008.1"/>
</dbReference>
<evidence type="ECO:0000259" key="7">
    <source>
        <dbReference type="Pfam" id="PF06305"/>
    </source>
</evidence>
<evidence type="ECO:0000256" key="6">
    <source>
        <dbReference type="SAM" id="Phobius"/>
    </source>
</evidence>
<proteinExistence type="predicted"/>
<keyword evidence="3 6" id="KW-1133">Transmembrane helix</keyword>
<accession>A0A1G7T610</accession>